<accession>A0AAV4P8R6</accession>
<dbReference type="AlphaFoldDB" id="A0AAV4P8R6"/>
<name>A0AAV4P8R6_CAEEX</name>
<reference evidence="2 3" key="1">
    <citation type="submission" date="2021-06" db="EMBL/GenBank/DDBJ databases">
        <title>Caerostris extrusa draft genome.</title>
        <authorList>
            <person name="Kono N."/>
            <person name="Arakawa K."/>
        </authorList>
    </citation>
    <scope>NUCLEOTIDE SEQUENCE [LARGE SCALE GENOMIC DNA]</scope>
</reference>
<keyword evidence="1" id="KW-0812">Transmembrane</keyword>
<feature type="transmembrane region" description="Helical" evidence="1">
    <location>
        <begin position="62"/>
        <end position="83"/>
    </location>
</feature>
<comment type="caution">
    <text evidence="2">The sequence shown here is derived from an EMBL/GenBank/DDBJ whole genome shotgun (WGS) entry which is preliminary data.</text>
</comment>
<keyword evidence="3" id="KW-1185">Reference proteome</keyword>
<proteinExistence type="predicted"/>
<keyword evidence="1" id="KW-1133">Transmembrane helix</keyword>
<keyword evidence="1" id="KW-0472">Membrane</keyword>
<sequence>MVQKDQPYVANFPNINWSKYIRLPDSPPSTSGSVKGNQSSVFCAEDKSSEIFFIVYLYSSKFPIFLLFFWLLVGFFFQVLFFLPHHSELPAKPNSVWWFEEMDDNLSLRNLRSD</sequence>
<gene>
    <name evidence="2" type="ORF">CEXT_340141</name>
</gene>
<dbReference type="Proteomes" id="UP001054945">
    <property type="component" value="Unassembled WGS sequence"/>
</dbReference>
<protein>
    <submittedName>
        <fullName evidence="2">Uncharacterized protein</fullName>
    </submittedName>
</protein>
<organism evidence="2 3">
    <name type="scientific">Caerostris extrusa</name>
    <name type="common">Bark spider</name>
    <name type="synonym">Caerostris bankana</name>
    <dbReference type="NCBI Taxonomy" id="172846"/>
    <lineage>
        <taxon>Eukaryota</taxon>
        <taxon>Metazoa</taxon>
        <taxon>Ecdysozoa</taxon>
        <taxon>Arthropoda</taxon>
        <taxon>Chelicerata</taxon>
        <taxon>Arachnida</taxon>
        <taxon>Araneae</taxon>
        <taxon>Araneomorphae</taxon>
        <taxon>Entelegynae</taxon>
        <taxon>Araneoidea</taxon>
        <taxon>Araneidae</taxon>
        <taxon>Caerostris</taxon>
    </lineage>
</organism>
<dbReference type="EMBL" id="BPLR01004279">
    <property type="protein sequence ID" value="GIX93637.1"/>
    <property type="molecule type" value="Genomic_DNA"/>
</dbReference>
<evidence type="ECO:0000313" key="3">
    <source>
        <dbReference type="Proteomes" id="UP001054945"/>
    </source>
</evidence>
<evidence type="ECO:0000256" key="1">
    <source>
        <dbReference type="SAM" id="Phobius"/>
    </source>
</evidence>
<evidence type="ECO:0000313" key="2">
    <source>
        <dbReference type="EMBL" id="GIX93637.1"/>
    </source>
</evidence>